<dbReference type="PANTHER" id="PTHR44051">
    <property type="entry name" value="GLUTATHIONE S-TRANSFERASE-RELATED"/>
    <property type="match status" value="1"/>
</dbReference>
<dbReference type="Pfam" id="PF02798">
    <property type="entry name" value="GST_N"/>
    <property type="match status" value="1"/>
</dbReference>
<dbReference type="OrthoDB" id="422574at2759"/>
<dbReference type="CDD" id="cd03048">
    <property type="entry name" value="GST_N_Ure2p_like"/>
    <property type="match status" value="1"/>
</dbReference>
<evidence type="ECO:0000259" key="4">
    <source>
        <dbReference type="PROSITE" id="PS50405"/>
    </source>
</evidence>
<dbReference type="PROSITE" id="PS50404">
    <property type="entry name" value="GST_NTER"/>
    <property type="match status" value="1"/>
</dbReference>
<dbReference type="SUPFAM" id="SSF52833">
    <property type="entry name" value="Thioredoxin-like"/>
    <property type="match status" value="1"/>
</dbReference>
<dbReference type="AlphaFoldDB" id="A0A8K0T5F2"/>
<dbReference type="Gene3D" id="1.20.1050.10">
    <property type="match status" value="1"/>
</dbReference>
<comment type="similarity">
    <text evidence="1 2">Belongs to the GST superfamily.</text>
</comment>
<dbReference type="SFLD" id="SFLDG00358">
    <property type="entry name" value="Main_(cytGST)"/>
    <property type="match status" value="1"/>
</dbReference>
<dbReference type="Gene3D" id="3.40.30.10">
    <property type="entry name" value="Glutaredoxin"/>
    <property type="match status" value="1"/>
</dbReference>
<evidence type="ECO:0000256" key="2">
    <source>
        <dbReference type="RuleBase" id="RU003494"/>
    </source>
</evidence>
<gene>
    <name evidence="5" type="ORF">B0T11DRAFT_333618</name>
</gene>
<keyword evidence="6" id="KW-1185">Reference proteome</keyword>
<name>A0A8K0T5F2_9PEZI</name>
<evidence type="ECO:0000259" key="3">
    <source>
        <dbReference type="PROSITE" id="PS50404"/>
    </source>
</evidence>
<feature type="domain" description="GST N-terminal" evidence="3">
    <location>
        <begin position="12"/>
        <end position="100"/>
    </location>
</feature>
<accession>A0A8K0T5F2</accession>
<feature type="domain" description="GST C-terminal" evidence="4">
    <location>
        <begin position="107"/>
        <end position="227"/>
    </location>
</feature>
<evidence type="ECO:0000313" key="5">
    <source>
        <dbReference type="EMBL" id="KAH7347511.1"/>
    </source>
</evidence>
<dbReference type="PANTHER" id="PTHR44051:SF6">
    <property type="entry name" value="GLUTATHIONE S-TRANSFERASE II"/>
    <property type="match status" value="1"/>
</dbReference>
<dbReference type="SFLD" id="SFLDS00019">
    <property type="entry name" value="Glutathione_Transferase_(cytos"/>
    <property type="match status" value="1"/>
</dbReference>
<dbReference type="Pfam" id="PF00043">
    <property type="entry name" value="GST_C"/>
    <property type="match status" value="1"/>
</dbReference>
<dbReference type="InterPro" id="IPR040079">
    <property type="entry name" value="Glutathione_S-Trfase"/>
</dbReference>
<dbReference type="Proteomes" id="UP000813385">
    <property type="component" value="Unassembled WGS sequence"/>
</dbReference>
<dbReference type="InterPro" id="IPR004045">
    <property type="entry name" value="Glutathione_S-Trfase_N"/>
</dbReference>
<dbReference type="SUPFAM" id="SSF47616">
    <property type="entry name" value="GST C-terminal domain-like"/>
    <property type="match status" value="1"/>
</dbReference>
<organism evidence="5 6">
    <name type="scientific">Plectosphaerella cucumerina</name>
    <dbReference type="NCBI Taxonomy" id="40658"/>
    <lineage>
        <taxon>Eukaryota</taxon>
        <taxon>Fungi</taxon>
        <taxon>Dikarya</taxon>
        <taxon>Ascomycota</taxon>
        <taxon>Pezizomycotina</taxon>
        <taxon>Sordariomycetes</taxon>
        <taxon>Hypocreomycetidae</taxon>
        <taxon>Glomerellales</taxon>
        <taxon>Plectosphaerellaceae</taxon>
        <taxon>Plectosphaerella</taxon>
    </lineage>
</organism>
<dbReference type="InterPro" id="IPR010987">
    <property type="entry name" value="Glutathione-S-Trfase_C-like"/>
</dbReference>
<protein>
    <submittedName>
        <fullName evidence="5">Glutathione S-transferase II</fullName>
    </submittedName>
</protein>
<comment type="caution">
    <text evidence="5">The sequence shown here is derived from an EMBL/GenBank/DDBJ whole genome shotgun (WGS) entry which is preliminary data.</text>
</comment>
<reference evidence="5" key="1">
    <citation type="journal article" date="2021" name="Nat. Commun.">
        <title>Genetic determinants of endophytism in the Arabidopsis root mycobiome.</title>
        <authorList>
            <person name="Mesny F."/>
            <person name="Miyauchi S."/>
            <person name="Thiergart T."/>
            <person name="Pickel B."/>
            <person name="Atanasova L."/>
            <person name="Karlsson M."/>
            <person name="Huettel B."/>
            <person name="Barry K.W."/>
            <person name="Haridas S."/>
            <person name="Chen C."/>
            <person name="Bauer D."/>
            <person name="Andreopoulos W."/>
            <person name="Pangilinan J."/>
            <person name="LaButti K."/>
            <person name="Riley R."/>
            <person name="Lipzen A."/>
            <person name="Clum A."/>
            <person name="Drula E."/>
            <person name="Henrissat B."/>
            <person name="Kohler A."/>
            <person name="Grigoriev I.V."/>
            <person name="Martin F.M."/>
            <person name="Hacquard S."/>
        </authorList>
    </citation>
    <scope>NUCLEOTIDE SEQUENCE</scope>
    <source>
        <strain evidence="5">MPI-CAGE-AT-0016</strain>
    </source>
</reference>
<dbReference type="PROSITE" id="PS50405">
    <property type="entry name" value="GST_CTER"/>
    <property type="match status" value="1"/>
</dbReference>
<dbReference type="InterPro" id="IPR036282">
    <property type="entry name" value="Glutathione-S-Trfase_C_sf"/>
</dbReference>
<proteinExistence type="inferred from homology"/>
<evidence type="ECO:0000256" key="1">
    <source>
        <dbReference type="ARBA" id="ARBA00007409"/>
    </source>
</evidence>
<evidence type="ECO:0000313" key="6">
    <source>
        <dbReference type="Proteomes" id="UP000813385"/>
    </source>
</evidence>
<sequence length="265" mass="29642">MSAQTPTGLIATEGIELLTWNTPNGYKASIVLEELKEAYGLRYAFQAIDIGKNIQKEPWFTAINPNGRIPAIVDHDNNDLPVFEGNAILSYLTRRYDPDHRISFPITDDDYTRAESWVGWQHGGIGPMQGQAGHFLNAAKEEIPWGIYRYVGETKRLFGILDEHLRDREYVVGGRFSIADISLIGWVQGAPMTGIDIYEFPAVKAWLDRVLARPAVQRGIAVPAPPATSVNAVERRLAEGDEELKTKVETIKRKVTDAFAKYEGK</sequence>
<dbReference type="SFLD" id="SFLDG01151">
    <property type="entry name" value="Main.2:_Nu-like"/>
    <property type="match status" value="1"/>
</dbReference>
<dbReference type="InterPro" id="IPR004046">
    <property type="entry name" value="GST_C"/>
</dbReference>
<dbReference type="InterPro" id="IPR036249">
    <property type="entry name" value="Thioredoxin-like_sf"/>
</dbReference>
<dbReference type="EMBL" id="JAGPXD010000007">
    <property type="protein sequence ID" value="KAH7347511.1"/>
    <property type="molecule type" value="Genomic_DNA"/>
</dbReference>